<feature type="compositionally biased region" description="Low complexity" evidence="8">
    <location>
        <begin position="319"/>
        <end position="335"/>
    </location>
</feature>
<dbReference type="InterPro" id="IPR011009">
    <property type="entry name" value="Kinase-like_dom_sf"/>
</dbReference>
<protein>
    <recommendedName>
        <fullName evidence="1">non-specific serine/threonine protein kinase</fullName>
        <ecNumber evidence="1">2.7.11.1</ecNumber>
    </recommendedName>
</protein>
<evidence type="ECO:0000256" key="9">
    <source>
        <dbReference type="SAM" id="Phobius"/>
    </source>
</evidence>
<evidence type="ECO:0000313" key="11">
    <source>
        <dbReference type="EMBL" id="MBB5494402.1"/>
    </source>
</evidence>
<evidence type="ECO:0000313" key="12">
    <source>
        <dbReference type="Proteomes" id="UP000579647"/>
    </source>
</evidence>
<evidence type="ECO:0000256" key="8">
    <source>
        <dbReference type="SAM" id="MobiDB-lite"/>
    </source>
</evidence>
<dbReference type="GO" id="GO:0005524">
    <property type="term" value="F:ATP binding"/>
    <property type="evidence" value="ECO:0007669"/>
    <property type="project" value="UniProtKB-UniRule"/>
</dbReference>
<keyword evidence="9" id="KW-0812">Transmembrane</keyword>
<dbReference type="CDD" id="cd14014">
    <property type="entry name" value="STKc_PknB_like"/>
    <property type="match status" value="1"/>
</dbReference>
<dbReference type="RefSeq" id="WP_184367827.1">
    <property type="nucleotide sequence ID" value="NZ_BAAAKM010000012.1"/>
</dbReference>
<dbReference type="GO" id="GO:0004674">
    <property type="term" value="F:protein serine/threonine kinase activity"/>
    <property type="evidence" value="ECO:0007669"/>
    <property type="project" value="UniProtKB-KW"/>
</dbReference>
<evidence type="ECO:0000259" key="10">
    <source>
        <dbReference type="PROSITE" id="PS50011"/>
    </source>
</evidence>
<dbReference type="AlphaFoldDB" id="A0A840WDY4"/>
<feature type="region of interest" description="Disordered" evidence="8">
    <location>
        <begin position="319"/>
        <end position="349"/>
    </location>
</feature>
<evidence type="ECO:0000256" key="2">
    <source>
        <dbReference type="ARBA" id="ARBA00022527"/>
    </source>
</evidence>
<dbReference type="Gene3D" id="3.30.200.20">
    <property type="entry name" value="Phosphorylase Kinase, domain 1"/>
    <property type="match status" value="1"/>
</dbReference>
<evidence type="ECO:0000256" key="7">
    <source>
        <dbReference type="PROSITE-ProRule" id="PRU10141"/>
    </source>
</evidence>
<feature type="region of interest" description="Disordered" evidence="8">
    <location>
        <begin position="387"/>
        <end position="440"/>
    </location>
</feature>
<keyword evidence="9" id="KW-1133">Transmembrane helix</keyword>
<keyword evidence="6 7" id="KW-0067">ATP-binding</keyword>
<organism evidence="11 12">
    <name type="scientific">Nocardiopsis metallicus</name>
    <dbReference type="NCBI Taxonomy" id="179819"/>
    <lineage>
        <taxon>Bacteria</taxon>
        <taxon>Bacillati</taxon>
        <taxon>Actinomycetota</taxon>
        <taxon>Actinomycetes</taxon>
        <taxon>Streptosporangiales</taxon>
        <taxon>Nocardiopsidaceae</taxon>
        <taxon>Nocardiopsis</taxon>
    </lineage>
</organism>
<feature type="transmembrane region" description="Helical" evidence="9">
    <location>
        <begin position="357"/>
        <end position="378"/>
    </location>
</feature>
<dbReference type="SUPFAM" id="SSF56112">
    <property type="entry name" value="Protein kinase-like (PK-like)"/>
    <property type="match status" value="1"/>
</dbReference>
<proteinExistence type="predicted"/>
<dbReference type="PROSITE" id="PS00108">
    <property type="entry name" value="PROTEIN_KINASE_ST"/>
    <property type="match status" value="1"/>
</dbReference>
<keyword evidence="9" id="KW-0472">Membrane</keyword>
<evidence type="ECO:0000256" key="3">
    <source>
        <dbReference type="ARBA" id="ARBA00022679"/>
    </source>
</evidence>
<dbReference type="Gene3D" id="1.10.510.10">
    <property type="entry name" value="Transferase(Phosphotransferase) domain 1"/>
    <property type="match status" value="1"/>
</dbReference>
<feature type="compositionally biased region" description="Acidic residues" evidence="8">
    <location>
        <begin position="403"/>
        <end position="413"/>
    </location>
</feature>
<dbReference type="SMART" id="SM00220">
    <property type="entry name" value="S_TKc"/>
    <property type="match status" value="1"/>
</dbReference>
<feature type="compositionally biased region" description="Acidic residues" evidence="8">
    <location>
        <begin position="423"/>
        <end position="440"/>
    </location>
</feature>
<comment type="caution">
    <text evidence="11">The sequence shown here is derived from an EMBL/GenBank/DDBJ whole genome shotgun (WGS) entry which is preliminary data.</text>
</comment>
<dbReference type="PROSITE" id="PS50011">
    <property type="entry name" value="PROTEIN_KINASE_DOM"/>
    <property type="match status" value="1"/>
</dbReference>
<accession>A0A840WDY4</accession>
<dbReference type="PROSITE" id="PS00107">
    <property type="entry name" value="PROTEIN_KINASE_ATP"/>
    <property type="match status" value="1"/>
</dbReference>
<dbReference type="InterPro" id="IPR017441">
    <property type="entry name" value="Protein_kinase_ATP_BS"/>
</dbReference>
<dbReference type="PANTHER" id="PTHR43289:SF6">
    <property type="entry name" value="SERINE_THREONINE-PROTEIN KINASE NEKL-3"/>
    <property type="match status" value="1"/>
</dbReference>
<dbReference type="InterPro" id="IPR000719">
    <property type="entry name" value="Prot_kinase_dom"/>
</dbReference>
<reference evidence="11 12" key="1">
    <citation type="submission" date="2020-08" db="EMBL/GenBank/DDBJ databases">
        <title>Sequencing the genomes of 1000 actinobacteria strains.</title>
        <authorList>
            <person name="Klenk H.-P."/>
        </authorList>
    </citation>
    <scope>NUCLEOTIDE SEQUENCE [LARGE SCALE GENOMIC DNA]</scope>
    <source>
        <strain evidence="11 12">DSM 44598</strain>
    </source>
</reference>
<keyword evidence="2" id="KW-0723">Serine/threonine-protein kinase</keyword>
<sequence>MNSSEADPGRILVNRYRLDEIIGAGGMGRVWRGTDTLLGRTVAVKELTTPPNLPPHEVDVLRTRMIREARSAAQLSHPAIITVFDVAEEDGRPWIVMELVRGPSLGDIIKDAGVLDVRRAANIGEQMAAGLAEAHDRGIVHRDIKPGNVLIAGNDRAVLTDFGIAHLDGSTHLTSTGLLIGSPSYLAPEIAHGHSATSASDMWALGITLYQAVEGGLPFDRPTPMATLTAIVTQELPETPNAGALRPVLEALTEKRPEDRPSVLEVRTLLREIRDSGGASATAVAPALAPAEPALEPADPAAEPDWNKVTDQGTVDRAVSAAESAPAAARSATGAVPPPVDVPRHTREDAAASRKRTLMVIAAVFVLLVAAAATTLFVSMNRPGDPDAGLAGSSEEQPAAGGTEEEEPAEGGEAEAGAGGGEDASEEEDPEEEAEDDEDDRWDFLVRHEDSSGFAVDVPRDWEIDRQSHMVYFRNPDGGYLLVDQTSNPNDDAGDDWRDFEPTGRQNFSGYSLIGIEDVDAEWADDYVSAADWEFTFSGRNGEMHAINRGFHTENIGYALFLVSGEDQDYNHDLLDRMAESFEPAD</sequence>
<dbReference type="PANTHER" id="PTHR43289">
    <property type="entry name" value="MITOGEN-ACTIVATED PROTEIN KINASE KINASE KINASE 20-RELATED"/>
    <property type="match status" value="1"/>
</dbReference>
<keyword evidence="12" id="KW-1185">Reference proteome</keyword>
<evidence type="ECO:0000256" key="6">
    <source>
        <dbReference type="ARBA" id="ARBA00022840"/>
    </source>
</evidence>
<evidence type="ECO:0000256" key="4">
    <source>
        <dbReference type="ARBA" id="ARBA00022741"/>
    </source>
</evidence>
<keyword evidence="3" id="KW-0808">Transferase</keyword>
<name>A0A840WDY4_9ACTN</name>
<keyword evidence="4 7" id="KW-0547">Nucleotide-binding</keyword>
<dbReference type="Proteomes" id="UP000579647">
    <property type="component" value="Unassembled WGS sequence"/>
</dbReference>
<keyword evidence="5" id="KW-0418">Kinase</keyword>
<dbReference type="EMBL" id="JACHDO010000001">
    <property type="protein sequence ID" value="MBB5494402.1"/>
    <property type="molecule type" value="Genomic_DNA"/>
</dbReference>
<dbReference type="Pfam" id="PF00069">
    <property type="entry name" value="Pkinase"/>
    <property type="match status" value="1"/>
</dbReference>
<dbReference type="InterPro" id="IPR008271">
    <property type="entry name" value="Ser/Thr_kinase_AS"/>
</dbReference>
<evidence type="ECO:0000256" key="1">
    <source>
        <dbReference type="ARBA" id="ARBA00012513"/>
    </source>
</evidence>
<feature type="binding site" evidence="7">
    <location>
        <position position="45"/>
    </location>
    <ligand>
        <name>ATP</name>
        <dbReference type="ChEBI" id="CHEBI:30616"/>
    </ligand>
</feature>
<dbReference type="EC" id="2.7.11.1" evidence="1"/>
<feature type="domain" description="Protein kinase" evidence="10">
    <location>
        <begin position="16"/>
        <end position="270"/>
    </location>
</feature>
<evidence type="ECO:0000256" key="5">
    <source>
        <dbReference type="ARBA" id="ARBA00022777"/>
    </source>
</evidence>
<gene>
    <name evidence="11" type="ORF">HNR07_005539</name>
</gene>